<accession>A0A5E4NR90</accession>
<dbReference type="Pfam" id="PF00957">
    <property type="entry name" value="Synaptobrevin"/>
    <property type="match status" value="1"/>
</dbReference>
<keyword evidence="4 16" id="KW-0812">Transmembrane</keyword>
<keyword evidence="3" id="KW-0813">Transport</keyword>
<dbReference type="PANTHER" id="PTHR21136:SF179">
    <property type="entry name" value="VESICLE ASSOCIATED MEMBRANE PROTEIN 7-RELATED"/>
    <property type="match status" value="1"/>
</dbReference>
<keyword evidence="5" id="KW-0653">Protein transport</keyword>
<dbReference type="InterPro" id="IPR011012">
    <property type="entry name" value="Longin-like_dom_sf"/>
</dbReference>
<dbReference type="GO" id="GO:0006906">
    <property type="term" value="P:vesicle fusion"/>
    <property type="evidence" value="ECO:0007669"/>
    <property type="project" value="TreeGrafter"/>
</dbReference>
<dbReference type="InterPro" id="IPR042855">
    <property type="entry name" value="V_SNARE_CC"/>
</dbReference>
<dbReference type="GO" id="GO:0031201">
    <property type="term" value="C:SNARE complex"/>
    <property type="evidence" value="ECO:0007669"/>
    <property type="project" value="TreeGrafter"/>
</dbReference>
<evidence type="ECO:0000256" key="7">
    <source>
        <dbReference type="ARBA" id="ARBA00023136"/>
    </source>
</evidence>
<evidence type="ECO:0000256" key="3">
    <source>
        <dbReference type="ARBA" id="ARBA00022448"/>
    </source>
</evidence>
<evidence type="ECO:0000256" key="15">
    <source>
        <dbReference type="PROSITE-ProRule" id="PRU00290"/>
    </source>
</evidence>
<evidence type="ECO:0000256" key="1">
    <source>
        <dbReference type="ARBA" id="ARBA00004163"/>
    </source>
</evidence>
<dbReference type="FunFam" id="1.20.5.110:FF:000004">
    <property type="entry name" value="Vesicle-associated membrane protein 7"/>
    <property type="match status" value="1"/>
</dbReference>
<evidence type="ECO:0000256" key="8">
    <source>
        <dbReference type="ARBA" id="ARBA00037801"/>
    </source>
</evidence>
<dbReference type="GO" id="GO:0000149">
    <property type="term" value="F:SNARE binding"/>
    <property type="evidence" value="ECO:0007669"/>
    <property type="project" value="TreeGrafter"/>
</dbReference>
<dbReference type="Proteomes" id="UP000325440">
    <property type="component" value="Unassembled WGS sequence"/>
</dbReference>
<evidence type="ECO:0000256" key="10">
    <source>
        <dbReference type="ARBA" id="ARBA00037845"/>
    </source>
</evidence>
<dbReference type="GO" id="GO:0005789">
    <property type="term" value="C:endoplasmic reticulum membrane"/>
    <property type="evidence" value="ECO:0007669"/>
    <property type="project" value="UniProtKB-SubCell"/>
</dbReference>
<dbReference type="InterPro" id="IPR051097">
    <property type="entry name" value="Synaptobrevin-like_transport"/>
</dbReference>
<evidence type="ECO:0000256" key="14">
    <source>
        <dbReference type="ARBA" id="ARBA00042194"/>
    </source>
</evidence>
<evidence type="ECO:0000313" key="20">
    <source>
        <dbReference type="Proteomes" id="UP000325440"/>
    </source>
</evidence>
<dbReference type="GO" id="GO:0005794">
    <property type="term" value="C:Golgi apparatus"/>
    <property type="evidence" value="ECO:0007669"/>
    <property type="project" value="UniProtKB-SubCell"/>
</dbReference>
<dbReference type="PROSITE" id="PS50859">
    <property type="entry name" value="LONGIN"/>
    <property type="match status" value="1"/>
</dbReference>
<evidence type="ECO:0000256" key="12">
    <source>
        <dbReference type="ARBA" id="ARBA00037875"/>
    </source>
</evidence>
<dbReference type="PRINTS" id="PR00219">
    <property type="entry name" value="SYNAPTOBREVN"/>
</dbReference>
<evidence type="ECO:0000256" key="4">
    <source>
        <dbReference type="ARBA" id="ARBA00022692"/>
    </source>
</evidence>
<dbReference type="GO" id="GO:0006887">
    <property type="term" value="P:exocytosis"/>
    <property type="evidence" value="ECO:0007669"/>
    <property type="project" value="TreeGrafter"/>
</dbReference>
<dbReference type="GO" id="GO:0015031">
    <property type="term" value="P:protein transport"/>
    <property type="evidence" value="ECO:0007669"/>
    <property type="project" value="UniProtKB-KW"/>
</dbReference>
<dbReference type="CDD" id="cd15871">
    <property type="entry name" value="R-SNARE_VAMP7"/>
    <property type="match status" value="1"/>
</dbReference>
<evidence type="ECO:0000256" key="6">
    <source>
        <dbReference type="ARBA" id="ARBA00022989"/>
    </source>
</evidence>
<dbReference type="SMART" id="SM01270">
    <property type="entry name" value="Longin"/>
    <property type="match status" value="1"/>
</dbReference>
<evidence type="ECO:0000256" key="16">
    <source>
        <dbReference type="SAM" id="Phobius"/>
    </source>
</evidence>
<keyword evidence="6 16" id="KW-1133">Transmembrane helix</keyword>
<dbReference type="InterPro" id="IPR001388">
    <property type="entry name" value="Synaptobrevin-like"/>
</dbReference>
<keyword evidence="20" id="KW-1185">Reference proteome</keyword>
<dbReference type="AlphaFoldDB" id="A0A5E4NR90"/>
<dbReference type="EMBL" id="CABPRJ010002376">
    <property type="protein sequence ID" value="VVC44110.1"/>
    <property type="molecule type" value="Genomic_DNA"/>
</dbReference>
<feature type="transmembrane region" description="Helical" evidence="16">
    <location>
        <begin position="189"/>
        <end position="214"/>
    </location>
</feature>
<dbReference type="Gene3D" id="1.20.5.110">
    <property type="match status" value="1"/>
</dbReference>
<keyword evidence="7 16" id="KW-0472">Membrane</keyword>
<evidence type="ECO:0000256" key="5">
    <source>
        <dbReference type="ARBA" id="ARBA00022927"/>
    </source>
</evidence>
<evidence type="ECO:0000259" key="17">
    <source>
        <dbReference type="PROSITE" id="PS50859"/>
    </source>
</evidence>
<dbReference type="InterPro" id="IPR010908">
    <property type="entry name" value="Longin_dom"/>
</dbReference>
<protein>
    <recommendedName>
        <fullName evidence="13">Vesicle-associated membrane protein 7</fullName>
    </recommendedName>
    <alternativeName>
        <fullName evidence="14">Synaptobrevin-like protein 1</fullName>
    </alternativeName>
</protein>
<dbReference type="CDD" id="cd14824">
    <property type="entry name" value="Longin"/>
    <property type="match status" value="1"/>
</dbReference>
<evidence type="ECO:0000256" key="11">
    <source>
        <dbReference type="ARBA" id="ARBA00037863"/>
    </source>
</evidence>
<evidence type="ECO:0000256" key="13">
    <source>
        <dbReference type="ARBA" id="ARBA00039269"/>
    </source>
</evidence>
<gene>
    <name evidence="19" type="ORF">CINCED_3A008496</name>
</gene>
<dbReference type="OrthoDB" id="248747at2759"/>
<comment type="subcellular location">
    <subcellularLocation>
        <location evidence="12">Cytoplasmic vesicle</location>
        <location evidence="12">Phagosome membrane</location>
        <topology evidence="12">Single-pass type IV membrane protein</topology>
    </subcellularLocation>
    <subcellularLocation>
        <location evidence="9">Cytoplasmic vesicle</location>
        <location evidence="9">Secretory vesicle membrane</location>
        <topology evidence="9">Single-pass type IV membrane protein</topology>
    </subcellularLocation>
    <subcellularLocation>
        <location evidence="1">Endoplasmic reticulum membrane</location>
        <topology evidence="1">Single-pass type IV membrane protein</topology>
    </subcellularLocation>
    <subcellularLocation>
        <location evidence="8">Golgi apparatus</location>
        <location evidence="8">trans-Golgi network membrane</location>
        <topology evidence="8">Single-pass type IV membrane protein</topology>
    </subcellularLocation>
    <subcellularLocation>
        <location evidence="10">Late endosome membrane</location>
        <topology evidence="10">Single-pass type IV membrane protein</topology>
    </subcellularLocation>
    <subcellularLocation>
        <location evidence="11">Lysosome membrane</location>
        <topology evidence="11">Single-pass type IV membrane protein</topology>
    </subcellularLocation>
</comment>
<dbReference type="GO" id="GO:0030658">
    <property type="term" value="C:transport vesicle membrane"/>
    <property type="evidence" value="ECO:0007669"/>
    <property type="project" value="UniProtKB-SubCell"/>
</dbReference>
<organism evidence="19 20">
    <name type="scientific">Cinara cedri</name>
    <dbReference type="NCBI Taxonomy" id="506608"/>
    <lineage>
        <taxon>Eukaryota</taxon>
        <taxon>Metazoa</taxon>
        <taxon>Ecdysozoa</taxon>
        <taxon>Arthropoda</taxon>
        <taxon>Hexapoda</taxon>
        <taxon>Insecta</taxon>
        <taxon>Pterygota</taxon>
        <taxon>Neoptera</taxon>
        <taxon>Paraneoptera</taxon>
        <taxon>Hemiptera</taxon>
        <taxon>Sternorrhyncha</taxon>
        <taxon>Aphidomorpha</taxon>
        <taxon>Aphidoidea</taxon>
        <taxon>Aphididae</taxon>
        <taxon>Lachninae</taxon>
        <taxon>Cinara</taxon>
    </lineage>
</organism>
<evidence type="ECO:0000256" key="9">
    <source>
        <dbReference type="ARBA" id="ARBA00037803"/>
    </source>
</evidence>
<dbReference type="GO" id="GO:0031902">
    <property type="term" value="C:late endosome membrane"/>
    <property type="evidence" value="ECO:0007669"/>
    <property type="project" value="UniProtKB-SubCell"/>
</dbReference>
<keyword evidence="15" id="KW-0175">Coiled coil</keyword>
<dbReference type="GO" id="GO:0005765">
    <property type="term" value="C:lysosomal membrane"/>
    <property type="evidence" value="ECO:0007669"/>
    <property type="project" value="UniProtKB-SubCell"/>
</dbReference>
<evidence type="ECO:0000259" key="18">
    <source>
        <dbReference type="PROSITE" id="PS50892"/>
    </source>
</evidence>
<dbReference type="FunFam" id="3.30.450.50:FF:000015">
    <property type="entry name" value="Synaptobrevin 2 isoform 1"/>
    <property type="match status" value="1"/>
</dbReference>
<dbReference type="PROSITE" id="PS50892">
    <property type="entry name" value="V_SNARE"/>
    <property type="match status" value="1"/>
</dbReference>
<dbReference type="GO" id="GO:0030670">
    <property type="term" value="C:phagocytic vesicle membrane"/>
    <property type="evidence" value="ECO:0007669"/>
    <property type="project" value="UniProtKB-SubCell"/>
</dbReference>
<evidence type="ECO:0000313" key="19">
    <source>
        <dbReference type="EMBL" id="VVC44110.1"/>
    </source>
</evidence>
<dbReference type="Gene3D" id="3.30.450.50">
    <property type="entry name" value="Longin domain"/>
    <property type="match status" value="1"/>
</dbReference>
<comment type="similarity">
    <text evidence="2">Belongs to the synaptobrevin family.</text>
</comment>
<sequence length="217" mass="25198">MPLFYSVVARGMIVLAKHANYQGNFGEILEGVLIQIGVENKKQSLLHDHYLYHYICEDQIIYMCITDDEFQRSKAFFFLNEIKRRFQATYGHRAYSAIAYSMNSEFAPILASEMKRFSNPNEFDVLSKVHGELDELKDIMVRNIDNVALRGEKLELLVNKTEDLCSQSMNFRVQSRTLQRSLFWKNVKIYIIFLLIGLAVIYFIAVFFCGSLTLNCS</sequence>
<dbReference type="Pfam" id="PF13774">
    <property type="entry name" value="Longin"/>
    <property type="match status" value="1"/>
</dbReference>
<evidence type="ECO:0000256" key="2">
    <source>
        <dbReference type="ARBA" id="ARBA00008025"/>
    </source>
</evidence>
<reference evidence="19 20" key="1">
    <citation type="submission" date="2019-08" db="EMBL/GenBank/DDBJ databases">
        <authorList>
            <person name="Alioto T."/>
            <person name="Alioto T."/>
            <person name="Gomez Garrido J."/>
        </authorList>
    </citation>
    <scope>NUCLEOTIDE SEQUENCE [LARGE SCALE GENOMIC DNA]</scope>
</reference>
<name>A0A5E4NR90_9HEMI</name>
<dbReference type="SUPFAM" id="SSF58038">
    <property type="entry name" value="SNARE fusion complex"/>
    <property type="match status" value="1"/>
</dbReference>
<feature type="domain" description="V-SNARE coiled-coil homology" evidence="18">
    <location>
        <begin position="125"/>
        <end position="185"/>
    </location>
</feature>
<feature type="domain" description="Longin" evidence="17">
    <location>
        <begin position="7"/>
        <end position="110"/>
    </location>
</feature>
<proteinExistence type="inferred from homology"/>
<dbReference type="PANTHER" id="PTHR21136">
    <property type="entry name" value="SNARE PROTEINS"/>
    <property type="match status" value="1"/>
</dbReference>
<dbReference type="GO" id="GO:0005484">
    <property type="term" value="F:SNAP receptor activity"/>
    <property type="evidence" value="ECO:0007669"/>
    <property type="project" value="TreeGrafter"/>
</dbReference>
<dbReference type="SUPFAM" id="SSF64356">
    <property type="entry name" value="SNARE-like"/>
    <property type="match status" value="1"/>
</dbReference>